<dbReference type="SUPFAM" id="SSF52980">
    <property type="entry name" value="Restriction endonuclease-like"/>
    <property type="match status" value="1"/>
</dbReference>
<evidence type="ECO:0000256" key="2">
    <source>
        <dbReference type="ARBA" id="ARBA00022806"/>
    </source>
</evidence>
<evidence type="ECO:0000256" key="3">
    <source>
        <dbReference type="ARBA" id="ARBA00023204"/>
    </source>
</evidence>
<feature type="compositionally biased region" description="Low complexity" evidence="4">
    <location>
        <begin position="291"/>
        <end position="303"/>
    </location>
</feature>
<keyword evidence="7" id="KW-1185">Reference proteome</keyword>
<keyword evidence="6" id="KW-0378">Hydrolase</keyword>
<organism evidence="6 7">
    <name type="scientific">Nocardioides thalensis</name>
    <dbReference type="NCBI Taxonomy" id="1914755"/>
    <lineage>
        <taxon>Bacteria</taxon>
        <taxon>Bacillati</taxon>
        <taxon>Actinomycetota</taxon>
        <taxon>Actinomycetes</taxon>
        <taxon>Propionibacteriales</taxon>
        <taxon>Nocardioidaceae</taxon>
        <taxon>Nocardioides</taxon>
    </lineage>
</organism>
<comment type="caution">
    <text evidence="6">The sequence shown here is derived from an EMBL/GenBank/DDBJ whole genome shotgun (WGS) entry which is preliminary data.</text>
</comment>
<feature type="domain" description="PD-(D/E)XK endonuclease-like" evidence="5">
    <location>
        <begin position="31"/>
        <end position="276"/>
    </location>
</feature>
<dbReference type="InterPro" id="IPR038726">
    <property type="entry name" value="PDDEXK_AddAB-type"/>
</dbReference>
<keyword evidence="2" id="KW-0547">Nucleotide-binding</keyword>
<dbReference type="InterPro" id="IPR011335">
    <property type="entry name" value="Restrct_endonuc-II-like"/>
</dbReference>
<dbReference type="Pfam" id="PF12705">
    <property type="entry name" value="PDDEXK_1"/>
    <property type="match status" value="1"/>
</dbReference>
<dbReference type="Gene3D" id="3.90.320.10">
    <property type="match status" value="1"/>
</dbReference>
<feature type="region of interest" description="Disordered" evidence="4">
    <location>
        <begin position="279"/>
        <end position="303"/>
    </location>
</feature>
<dbReference type="InterPro" id="IPR011604">
    <property type="entry name" value="PDDEXK-like_dom_sf"/>
</dbReference>
<dbReference type="EMBL" id="JACCFP010000001">
    <property type="protein sequence ID" value="NYJ01372.1"/>
    <property type="molecule type" value="Genomic_DNA"/>
</dbReference>
<gene>
    <name evidence="6" type="ORF">HNR19_002070</name>
</gene>
<keyword evidence="2" id="KW-0067">ATP-binding</keyword>
<keyword evidence="6" id="KW-0269">Exonuclease</keyword>
<accession>A0A853C3V4</accession>
<keyword evidence="2" id="KW-0347">Helicase</keyword>
<proteinExistence type="predicted"/>
<evidence type="ECO:0000256" key="4">
    <source>
        <dbReference type="SAM" id="MobiDB-lite"/>
    </source>
</evidence>
<dbReference type="RefSeq" id="WP_179667865.1">
    <property type="nucleotide sequence ID" value="NZ_JACCFP010000001.1"/>
</dbReference>
<dbReference type="GO" id="GO:0004386">
    <property type="term" value="F:helicase activity"/>
    <property type="evidence" value="ECO:0007669"/>
    <property type="project" value="UniProtKB-KW"/>
</dbReference>
<evidence type="ECO:0000256" key="1">
    <source>
        <dbReference type="ARBA" id="ARBA00022763"/>
    </source>
</evidence>
<evidence type="ECO:0000259" key="5">
    <source>
        <dbReference type="Pfam" id="PF12705"/>
    </source>
</evidence>
<name>A0A853C3V4_9ACTN</name>
<dbReference type="Proteomes" id="UP000530424">
    <property type="component" value="Unassembled WGS sequence"/>
</dbReference>
<keyword evidence="3" id="KW-0234">DNA repair</keyword>
<dbReference type="GO" id="GO:0004527">
    <property type="term" value="F:exonuclease activity"/>
    <property type="evidence" value="ECO:0007669"/>
    <property type="project" value="UniProtKB-KW"/>
</dbReference>
<keyword evidence="1" id="KW-0227">DNA damage</keyword>
<keyword evidence="6" id="KW-0540">Nuclease</keyword>
<sequence>MTTTPPTAVTPVDPAERVGTAVDGVDVLGALSPSRVGDFLSCPLLFRFRTIDRLPEPPSPAAVRGTVVHRVLEQLFDLPAADRTPDRAETMVAPAWNELLDAEPALGTMFDGDGADVVAWLSSCREVLARYFDLEDPRRLEPADRELYVETLTDTKLLLRGVVDRVDVAPDGAIRIVDYKTSSSSPPEFEGKALFQLKFYGLVIWRMRGVIPKRLQLIYLGNSEILSYEPDEHDLLATERKVQAVWDAVRLARETGDWQPRKGYGCTWCAHQAICPEYGGTPPPLPERSPDAAAAQAPDSSSG</sequence>
<reference evidence="6 7" key="1">
    <citation type="submission" date="2020-07" db="EMBL/GenBank/DDBJ databases">
        <title>Sequencing the genomes of 1000 actinobacteria strains.</title>
        <authorList>
            <person name="Klenk H.-P."/>
        </authorList>
    </citation>
    <scope>NUCLEOTIDE SEQUENCE [LARGE SCALE GENOMIC DNA]</scope>
    <source>
        <strain evidence="6 7">DSM 103833</strain>
    </source>
</reference>
<protein>
    <submittedName>
        <fullName evidence="6">Putative RecB family exonuclease</fullName>
    </submittedName>
</protein>
<dbReference type="AlphaFoldDB" id="A0A853C3V4"/>
<evidence type="ECO:0000313" key="7">
    <source>
        <dbReference type="Proteomes" id="UP000530424"/>
    </source>
</evidence>
<evidence type="ECO:0000313" key="6">
    <source>
        <dbReference type="EMBL" id="NYJ01372.1"/>
    </source>
</evidence>
<dbReference type="GO" id="GO:0006281">
    <property type="term" value="P:DNA repair"/>
    <property type="evidence" value="ECO:0007669"/>
    <property type="project" value="UniProtKB-KW"/>
</dbReference>